<dbReference type="PANTHER" id="PTHR43570">
    <property type="entry name" value="ALDEHYDE DEHYDROGENASE"/>
    <property type="match status" value="1"/>
</dbReference>
<organism evidence="10 12">
    <name type="scientific">Legionella quateirensis</name>
    <dbReference type="NCBI Taxonomy" id="45072"/>
    <lineage>
        <taxon>Bacteria</taxon>
        <taxon>Pseudomonadati</taxon>
        <taxon>Pseudomonadota</taxon>
        <taxon>Gammaproteobacteria</taxon>
        <taxon>Legionellales</taxon>
        <taxon>Legionellaceae</taxon>
        <taxon>Legionella</taxon>
    </lineage>
</organism>
<keyword evidence="3" id="KW-0520">NAD</keyword>
<reference evidence="10 12" key="2">
    <citation type="submission" date="2018-06" db="EMBL/GenBank/DDBJ databases">
        <authorList>
            <consortium name="Pathogen Informatics"/>
            <person name="Doyle S."/>
        </authorList>
    </citation>
    <scope>NUCLEOTIDE SEQUENCE [LARGE SCALE GENOMIC DNA]</scope>
    <source>
        <strain evidence="10 12">NCTC12376</strain>
    </source>
</reference>
<dbReference type="InterPro" id="IPR016163">
    <property type="entry name" value="Ald_DH_C"/>
</dbReference>
<dbReference type="GO" id="GO:0005737">
    <property type="term" value="C:cytoplasm"/>
    <property type="evidence" value="ECO:0007669"/>
    <property type="project" value="TreeGrafter"/>
</dbReference>
<sequence>MDLNSQFKALDHEHQLNPYPSLGERKKILMNIKKALQTEAYSIAEAINKDFTHRSVEETLFLEIFPTINAINYCLKKMKRWVRKRHREVSWLFFPATAYVVPQPLGVIGNLVPWNYPVYLSVVPAVYALAAGNRVMIKMSELSAHTGLVLQSILHSTGLDKYIQVVNGDVETSKKFSSLPFAHLMFTGSTAVGKMIMKTASEHLTPITLELGGKSPALLSSTMNKNYFNRLFMGKLFNAAQTCIAPDYLLVPEGWEEVVEEEFNKFIEKHYPDLMNNDNYSNIINDNHKLRLLELIEDARSKGSRVVEFGEQNEHSNRLPVYLLFDVTAEMRVMQEEIFGPILPVVSYNTFMDAVAYINSLPNPLALYYFGEDNVEKKLIQTRTLSGAITINDTLMHIAIDDLPFGGVGPSGMGQYHGQEGFDTFSKLKPVLVKGAFSSGSMLYPPYGKLMRLFLAYIAGIKIRGTK</sequence>
<feature type="active site" evidence="5">
    <location>
        <position position="243"/>
    </location>
</feature>
<comment type="similarity">
    <text evidence="1 4 7">Belongs to the aldehyde dehydrogenase family.</text>
</comment>
<dbReference type="Gene3D" id="3.40.605.10">
    <property type="entry name" value="Aldehyde Dehydrogenase, Chain A, domain 1"/>
    <property type="match status" value="1"/>
</dbReference>
<dbReference type="OrthoDB" id="9812625at2"/>
<dbReference type="RefSeq" id="WP_058473160.1">
    <property type="nucleotide sequence ID" value="NZ_CAAAIL010000004.1"/>
</dbReference>
<evidence type="ECO:0000313" key="12">
    <source>
        <dbReference type="Proteomes" id="UP000254230"/>
    </source>
</evidence>
<evidence type="ECO:0000313" key="11">
    <source>
        <dbReference type="Proteomes" id="UP000054639"/>
    </source>
</evidence>
<dbReference type="AlphaFoldDB" id="A0A378KT42"/>
<evidence type="ECO:0000256" key="2">
    <source>
        <dbReference type="ARBA" id="ARBA00023002"/>
    </source>
</evidence>
<dbReference type="InterPro" id="IPR016161">
    <property type="entry name" value="Ald_DH/histidinol_DH"/>
</dbReference>
<dbReference type="PROSITE" id="PS00687">
    <property type="entry name" value="ALDEHYDE_DEHYDR_GLU"/>
    <property type="match status" value="1"/>
</dbReference>
<dbReference type="CDD" id="cd07133">
    <property type="entry name" value="ALDH_CALDH_CalB"/>
    <property type="match status" value="1"/>
</dbReference>
<evidence type="ECO:0000256" key="7">
    <source>
        <dbReference type="RuleBase" id="RU003345"/>
    </source>
</evidence>
<reference evidence="9 11" key="1">
    <citation type="submission" date="2015-11" db="EMBL/GenBank/DDBJ databases">
        <title>Genomic analysis of 38 Legionella species identifies large and diverse effector repertoires.</title>
        <authorList>
            <person name="Burstein D."/>
            <person name="Amaro F."/>
            <person name="Zusman T."/>
            <person name="Lifshitz Z."/>
            <person name="Cohen O."/>
            <person name="Gilbert J.A."/>
            <person name="Pupko T."/>
            <person name="Shuman H.A."/>
            <person name="Segal G."/>
        </authorList>
    </citation>
    <scope>NUCLEOTIDE SEQUENCE [LARGE SCALE GENOMIC DNA]</scope>
    <source>
        <strain evidence="9 11">ATCC 49507</strain>
    </source>
</reference>
<evidence type="ECO:0000256" key="4">
    <source>
        <dbReference type="PIRNR" id="PIRNR036492"/>
    </source>
</evidence>
<gene>
    <name evidence="10" type="primary">calB</name>
    <name evidence="9" type="ORF">Lqua_0958</name>
    <name evidence="10" type="ORF">NCTC12376_01839</name>
</gene>
<keyword evidence="2 4" id="KW-0560">Oxidoreductase</keyword>
<evidence type="ECO:0000256" key="6">
    <source>
        <dbReference type="PROSITE-ProRule" id="PRU10007"/>
    </source>
</evidence>
<dbReference type="PANTHER" id="PTHR43570:SF20">
    <property type="entry name" value="ALDEHYDE DEHYDROGENASE ALDX-RELATED"/>
    <property type="match status" value="1"/>
</dbReference>
<evidence type="ECO:0000256" key="3">
    <source>
        <dbReference type="ARBA" id="ARBA00023027"/>
    </source>
</evidence>
<dbReference type="EMBL" id="LNYR01000012">
    <property type="protein sequence ID" value="KTD50731.1"/>
    <property type="molecule type" value="Genomic_DNA"/>
</dbReference>
<dbReference type="SUPFAM" id="SSF53720">
    <property type="entry name" value="ALDH-like"/>
    <property type="match status" value="1"/>
</dbReference>
<dbReference type="InterPro" id="IPR015590">
    <property type="entry name" value="Aldehyde_DH_dom"/>
</dbReference>
<dbReference type="Proteomes" id="UP000054639">
    <property type="component" value="Unassembled WGS sequence"/>
</dbReference>
<dbReference type="Gene3D" id="3.40.309.10">
    <property type="entry name" value="Aldehyde Dehydrogenase, Chain A, domain 2"/>
    <property type="match status" value="1"/>
</dbReference>
<feature type="active site" evidence="5 6">
    <location>
        <position position="210"/>
    </location>
</feature>
<accession>A0A378KT42</accession>
<name>A0A378KT42_9GAMM</name>
<evidence type="ECO:0000256" key="5">
    <source>
        <dbReference type="PIRSR" id="PIRSR036492-1"/>
    </source>
</evidence>
<dbReference type="InterPro" id="IPR029510">
    <property type="entry name" value="Ald_DH_CS_GLU"/>
</dbReference>
<dbReference type="GO" id="GO:0004029">
    <property type="term" value="F:aldehyde dehydrogenase (NAD+) activity"/>
    <property type="evidence" value="ECO:0007669"/>
    <property type="project" value="TreeGrafter"/>
</dbReference>
<evidence type="ECO:0000313" key="10">
    <source>
        <dbReference type="EMBL" id="STY18024.1"/>
    </source>
</evidence>
<dbReference type="InterPro" id="IPR016162">
    <property type="entry name" value="Ald_DH_N"/>
</dbReference>
<protein>
    <recommendedName>
        <fullName evidence="4">Aldehyde dehydrogenase</fullName>
    </recommendedName>
</protein>
<dbReference type="Proteomes" id="UP000254230">
    <property type="component" value="Unassembled WGS sequence"/>
</dbReference>
<evidence type="ECO:0000256" key="1">
    <source>
        <dbReference type="ARBA" id="ARBA00009986"/>
    </source>
</evidence>
<evidence type="ECO:0000313" key="9">
    <source>
        <dbReference type="EMBL" id="KTD50731.1"/>
    </source>
</evidence>
<dbReference type="STRING" id="45072.Lqua_0958"/>
<dbReference type="InterPro" id="IPR012394">
    <property type="entry name" value="Aldehyde_DH_NAD(P)"/>
</dbReference>
<feature type="domain" description="Aldehyde dehydrogenase" evidence="8">
    <location>
        <begin position="22"/>
        <end position="430"/>
    </location>
</feature>
<dbReference type="EMBL" id="UGOW01000001">
    <property type="protein sequence ID" value="STY18024.1"/>
    <property type="molecule type" value="Genomic_DNA"/>
</dbReference>
<dbReference type="GO" id="GO:0006081">
    <property type="term" value="P:aldehyde metabolic process"/>
    <property type="evidence" value="ECO:0007669"/>
    <property type="project" value="InterPro"/>
</dbReference>
<dbReference type="Pfam" id="PF00171">
    <property type="entry name" value="Aldedh"/>
    <property type="match status" value="1"/>
</dbReference>
<proteinExistence type="inferred from homology"/>
<keyword evidence="11" id="KW-1185">Reference proteome</keyword>
<evidence type="ECO:0000259" key="8">
    <source>
        <dbReference type="Pfam" id="PF00171"/>
    </source>
</evidence>
<dbReference type="PIRSF" id="PIRSF036492">
    <property type="entry name" value="ALDH"/>
    <property type="match status" value="1"/>
</dbReference>